<reference evidence="2" key="1">
    <citation type="journal article" date="2018" name="Nat. Biotechnol.">
        <title>A standardized bacterial taxonomy based on genome phylogeny substantially revises the tree of life.</title>
        <authorList>
            <person name="Parks D.H."/>
            <person name="Chuvochina M."/>
            <person name="Waite D.W."/>
            <person name="Rinke C."/>
            <person name="Skarshewski A."/>
            <person name="Chaumeil P.A."/>
            <person name="Hugenholtz P."/>
        </authorList>
    </citation>
    <scope>NUCLEOTIDE SEQUENCE [LARGE SCALE GENOMIC DNA]</scope>
    <source>
        <strain evidence="2">UBA11284</strain>
    </source>
</reference>
<gene>
    <name evidence="2" type="ORF">DEO68_16205</name>
</gene>
<evidence type="ECO:0000259" key="1">
    <source>
        <dbReference type="PROSITE" id="PS50943"/>
    </source>
</evidence>
<sequence length="99" mass="10769">MNQEAMRFALAMRIGRAALGMSQQEFANALGVAKSTVARNETLDMSMRADTLAAMSRLFKEYGIEIDLLGAADSLDIKVNLSAISRLTEEKNNAGTDKK</sequence>
<evidence type="ECO:0000313" key="2">
    <source>
        <dbReference type="EMBL" id="HCA03666.1"/>
    </source>
</evidence>
<dbReference type="EMBL" id="DOTR01000092">
    <property type="protein sequence ID" value="HCA03666.1"/>
    <property type="molecule type" value="Genomic_DNA"/>
</dbReference>
<dbReference type="SUPFAM" id="SSF47413">
    <property type="entry name" value="lambda repressor-like DNA-binding domains"/>
    <property type="match status" value="1"/>
</dbReference>
<dbReference type="SMART" id="SM00530">
    <property type="entry name" value="HTH_XRE"/>
    <property type="match status" value="1"/>
</dbReference>
<dbReference type="InterPro" id="IPR010982">
    <property type="entry name" value="Lambda_DNA-bd_dom_sf"/>
</dbReference>
<name>A0A3D0KJJ9_9GAMM</name>
<dbReference type="Gene3D" id="1.10.260.40">
    <property type="entry name" value="lambda repressor-like DNA-binding domains"/>
    <property type="match status" value="1"/>
</dbReference>
<protein>
    <recommendedName>
        <fullName evidence="1">HTH cro/C1-type domain-containing protein</fullName>
    </recommendedName>
</protein>
<feature type="domain" description="HTH cro/C1-type" evidence="1">
    <location>
        <begin position="12"/>
        <end position="69"/>
    </location>
</feature>
<comment type="caution">
    <text evidence="2">The sequence shown here is derived from an EMBL/GenBank/DDBJ whole genome shotgun (WGS) entry which is preliminary data.</text>
</comment>
<proteinExistence type="predicted"/>
<dbReference type="GO" id="GO:0003677">
    <property type="term" value="F:DNA binding"/>
    <property type="evidence" value="ECO:0007669"/>
    <property type="project" value="InterPro"/>
</dbReference>
<dbReference type="InterPro" id="IPR001387">
    <property type="entry name" value="Cro/C1-type_HTH"/>
</dbReference>
<dbReference type="PROSITE" id="PS50943">
    <property type="entry name" value="HTH_CROC1"/>
    <property type="match status" value="1"/>
</dbReference>
<accession>A0A3D0KJJ9</accession>
<dbReference type="AlphaFoldDB" id="A0A3D0KJJ9"/>
<dbReference type="CDD" id="cd00093">
    <property type="entry name" value="HTH_XRE"/>
    <property type="match status" value="1"/>
</dbReference>
<dbReference type="Pfam" id="PF01381">
    <property type="entry name" value="HTH_3"/>
    <property type="match status" value="1"/>
</dbReference>
<organism evidence="2">
    <name type="scientific">Halomonas campaniensis</name>
    <dbReference type="NCBI Taxonomy" id="213554"/>
    <lineage>
        <taxon>Bacteria</taxon>
        <taxon>Pseudomonadati</taxon>
        <taxon>Pseudomonadota</taxon>
        <taxon>Gammaproteobacteria</taxon>
        <taxon>Oceanospirillales</taxon>
        <taxon>Halomonadaceae</taxon>
        <taxon>Halomonas</taxon>
    </lineage>
</organism>